<dbReference type="KEGG" id="abac:LuPra_00405"/>
<evidence type="ECO:0000256" key="1">
    <source>
        <dbReference type="SAM" id="MobiDB-lite"/>
    </source>
</evidence>
<dbReference type="AlphaFoldDB" id="A0A143PGQ2"/>
<sequence length="834" mass="88351" precursor="true">MVSSPHSFRLAALLLTGILLGAGAGLAQPAGPLPQPLPLFPADNWWNVDVSQAPVDPGSAAFIAWIGGSNGKRVHPDWGASANDAGDPTATYGMPYVSVPGSQPLVPVSWVAYGDESDDGAPGRPPGYPIPPAARTTGGYVEGGQPGQLDPGGDRHLILVDRDNRLLYELYRARWNGSSNRWEAESGAVFDMTRNGRRPEGWTSADAAGLAILPGLVRYDEMFGTEPIRHALRMTVRATNGYVWPASHRAGSTAGALPMGARLRLKASVDISSYSPHVQRLFQAMKTYGLIVADNGSDMFVTGTNDPRWTPYMDDIVSAVHAMRSTSFEVVTLGWRPAAAPADADADGLPDDWERDYGLDPGSRNGDNGADGDPDGDGIDNAGERAAGTHPRGFARRLLAEGLRQGTFATRIALANPSATATAYTQVRFERDDGVVVRLARQVPASQRVTVDTNAIAELQGHAFATVVESDVFVAVDRLVQWDQGRGSHAEHGLSGPSTEWYFAEGATYTGFALFYLLQNPGDLPAQVTVTYLREPPLAPLVRQHQVPPHSRRTIWVNDDEAGPQTPAGGAASSAVIVSDVPIVAERAMYRSVPNAFEAGHASAGAPALRTSWFFAEGYTGPLFQQYLLLGNPGTSPVPVRVEYLLPGGPTPPVIHVVQARSRLTVLVNDETPAPGLSLASTAVSMVINADAPIVAERAMWWPGSSATWREAHVSLGAEQTCPRWAIAEGEWAAGVDTYVLVANTGASPTTLRATLLREGSLPSSADVPIAARARQNVNVPSLFPQAFGTRFGMLVESAPGAAAAPLVVEWAHYADAPGVHWSAGAAALGTCVP</sequence>
<gene>
    <name evidence="3" type="ORF">LuPra_00405</name>
</gene>
<dbReference type="PATRIC" id="fig|1813736.3.peg.424"/>
<dbReference type="RefSeq" id="WP_110169213.1">
    <property type="nucleotide sequence ID" value="NZ_CP015136.1"/>
</dbReference>
<accession>A0A143PGQ2</accession>
<evidence type="ECO:0000313" key="3">
    <source>
        <dbReference type="EMBL" id="AMY07238.1"/>
    </source>
</evidence>
<dbReference type="STRING" id="1855912.LuPra_00405"/>
<dbReference type="InterPro" id="IPR036698">
    <property type="entry name" value="TM1070-like_sf"/>
</dbReference>
<keyword evidence="2" id="KW-0732">Signal</keyword>
<reference evidence="3 4" key="1">
    <citation type="journal article" date="2016" name="Genome Announc.">
        <title>First Complete Genome Sequence of a Subdivision 6 Acidobacterium Strain.</title>
        <authorList>
            <person name="Huang S."/>
            <person name="Vieira S."/>
            <person name="Bunk B."/>
            <person name="Riedel T."/>
            <person name="Sproer C."/>
            <person name="Overmann J."/>
        </authorList>
    </citation>
    <scope>NUCLEOTIDE SEQUENCE [LARGE SCALE GENOMIC DNA]</scope>
    <source>
        <strain evidence="4">DSM 100886 HEG_-6_39</strain>
    </source>
</reference>
<feature type="region of interest" description="Disordered" evidence="1">
    <location>
        <begin position="340"/>
        <end position="391"/>
    </location>
</feature>
<reference evidence="4" key="2">
    <citation type="submission" date="2016-04" db="EMBL/GenBank/DDBJ databases">
        <title>First Complete Genome Sequence of a Subdivision 6 Acidobacterium.</title>
        <authorList>
            <person name="Huang S."/>
            <person name="Vieira S."/>
            <person name="Bunk B."/>
            <person name="Riedel T."/>
            <person name="Sproeer C."/>
            <person name="Overmann J."/>
        </authorList>
    </citation>
    <scope>NUCLEOTIDE SEQUENCE [LARGE SCALE GENOMIC DNA]</scope>
    <source>
        <strain evidence="4">DSM 100886 HEG_-6_39</strain>
    </source>
</reference>
<keyword evidence="4" id="KW-1185">Reference proteome</keyword>
<dbReference type="OrthoDB" id="8771597at2"/>
<organism evidence="3 4">
    <name type="scientific">Luteitalea pratensis</name>
    <dbReference type="NCBI Taxonomy" id="1855912"/>
    <lineage>
        <taxon>Bacteria</taxon>
        <taxon>Pseudomonadati</taxon>
        <taxon>Acidobacteriota</taxon>
        <taxon>Vicinamibacteria</taxon>
        <taxon>Vicinamibacterales</taxon>
        <taxon>Vicinamibacteraceae</taxon>
        <taxon>Luteitalea</taxon>
    </lineage>
</organism>
<feature type="chain" id="PRO_5007511286" evidence="2">
    <location>
        <begin position="28"/>
        <end position="834"/>
    </location>
</feature>
<feature type="region of interest" description="Disordered" evidence="1">
    <location>
        <begin position="116"/>
        <end position="153"/>
    </location>
</feature>
<feature type="compositionally biased region" description="Pro residues" evidence="1">
    <location>
        <begin position="123"/>
        <end position="132"/>
    </location>
</feature>
<dbReference type="Proteomes" id="UP000076079">
    <property type="component" value="Chromosome"/>
</dbReference>
<dbReference type="Gene3D" id="2.60.290.11">
    <property type="entry name" value="TM1070-like"/>
    <property type="match status" value="2"/>
</dbReference>
<evidence type="ECO:0000313" key="4">
    <source>
        <dbReference type="Proteomes" id="UP000076079"/>
    </source>
</evidence>
<dbReference type="EMBL" id="CP015136">
    <property type="protein sequence ID" value="AMY07238.1"/>
    <property type="molecule type" value="Genomic_DNA"/>
</dbReference>
<feature type="compositionally biased region" description="Acidic residues" evidence="1">
    <location>
        <begin position="344"/>
        <end position="354"/>
    </location>
</feature>
<evidence type="ECO:0000256" key="2">
    <source>
        <dbReference type="SAM" id="SignalP"/>
    </source>
</evidence>
<protein>
    <submittedName>
        <fullName evidence="3">Uncharacterized protein</fullName>
    </submittedName>
</protein>
<proteinExistence type="predicted"/>
<feature type="signal peptide" evidence="2">
    <location>
        <begin position="1"/>
        <end position="27"/>
    </location>
</feature>
<name>A0A143PGQ2_LUTPR</name>